<keyword evidence="2" id="KW-1185">Reference proteome</keyword>
<dbReference type="InParanoid" id="A0A0C3F4S1"/>
<dbReference type="HOGENOM" id="CLU_2723095_0_0_1"/>
<protein>
    <submittedName>
        <fullName evidence="1">Uncharacterized protein</fullName>
    </submittedName>
</protein>
<gene>
    <name evidence="1" type="ORF">PILCRDRAFT_827616</name>
</gene>
<reference evidence="1 2" key="1">
    <citation type="submission" date="2014-04" db="EMBL/GenBank/DDBJ databases">
        <authorList>
            <consortium name="DOE Joint Genome Institute"/>
            <person name="Kuo A."/>
            <person name="Tarkka M."/>
            <person name="Buscot F."/>
            <person name="Kohler A."/>
            <person name="Nagy L.G."/>
            <person name="Floudas D."/>
            <person name="Copeland A."/>
            <person name="Barry K.W."/>
            <person name="Cichocki N."/>
            <person name="Veneault-Fourrey C."/>
            <person name="LaButti K."/>
            <person name="Lindquist E.A."/>
            <person name="Lipzen A."/>
            <person name="Lundell T."/>
            <person name="Morin E."/>
            <person name="Murat C."/>
            <person name="Sun H."/>
            <person name="Tunlid A."/>
            <person name="Henrissat B."/>
            <person name="Grigoriev I.V."/>
            <person name="Hibbett D.S."/>
            <person name="Martin F."/>
            <person name="Nordberg H.P."/>
            <person name="Cantor M.N."/>
            <person name="Hua S.X."/>
        </authorList>
    </citation>
    <scope>NUCLEOTIDE SEQUENCE [LARGE SCALE GENOMIC DNA]</scope>
    <source>
        <strain evidence="1 2">F 1598</strain>
    </source>
</reference>
<dbReference type="EMBL" id="KN833051">
    <property type="protein sequence ID" value="KIM75059.1"/>
    <property type="molecule type" value="Genomic_DNA"/>
</dbReference>
<name>A0A0C3F4S1_PILCF</name>
<organism evidence="1 2">
    <name type="scientific">Piloderma croceum (strain F 1598)</name>
    <dbReference type="NCBI Taxonomy" id="765440"/>
    <lineage>
        <taxon>Eukaryota</taxon>
        <taxon>Fungi</taxon>
        <taxon>Dikarya</taxon>
        <taxon>Basidiomycota</taxon>
        <taxon>Agaricomycotina</taxon>
        <taxon>Agaricomycetes</taxon>
        <taxon>Agaricomycetidae</taxon>
        <taxon>Atheliales</taxon>
        <taxon>Atheliaceae</taxon>
        <taxon>Piloderma</taxon>
    </lineage>
</organism>
<reference evidence="2" key="2">
    <citation type="submission" date="2015-01" db="EMBL/GenBank/DDBJ databases">
        <title>Evolutionary Origins and Diversification of the Mycorrhizal Mutualists.</title>
        <authorList>
            <consortium name="DOE Joint Genome Institute"/>
            <consortium name="Mycorrhizal Genomics Consortium"/>
            <person name="Kohler A."/>
            <person name="Kuo A."/>
            <person name="Nagy L.G."/>
            <person name="Floudas D."/>
            <person name="Copeland A."/>
            <person name="Barry K.W."/>
            <person name="Cichocki N."/>
            <person name="Veneault-Fourrey C."/>
            <person name="LaButti K."/>
            <person name="Lindquist E.A."/>
            <person name="Lipzen A."/>
            <person name="Lundell T."/>
            <person name="Morin E."/>
            <person name="Murat C."/>
            <person name="Riley R."/>
            <person name="Ohm R."/>
            <person name="Sun H."/>
            <person name="Tunlid A."/>
            <person name="Henrissat B."/>
            <person name="Grigoriev I.V."/>
            <person name="Hibbett D.S."/>
            <person name="Martin F."/>
        </authorList>
    </citation>
    <scope>NUCLEOTIDE SEQUENCE [LARGE SCALE GENOMIC DNA]</scope>
    <source>
        <strain evidence="2">F 1598</strain>
    </source>
</reference>
<accession>A0A0C3F4S1</accession>
<evidence type="ECO:0000313" key="1">
    <source>
        <dbReference type="EMBL" id="KIM75059.1"/>
    </source>
</evidence>
<proteinExistence type="predicted"/>
<evidence type="ECO:0000313" key="2">
    <source>
        <dbReference type="Proteomes" id="UP000054166"/>
    </source>
</evidence>
<dbReference type="AlphaFoldDB" id="A0A0C3F4S1"/>
<sequence length="72" mass="7941">MPLLINAACTNADISAYGTPSSKSNNLLSRGGHHFRVCIALALPCYEEDEMGCKLAEDKQEVRVAEDSRSWR</sequence>
<dbReference type="Proteomes" id="UP000054166">
    <property type="component" value="Unassembled WGS sequence"/>
</dbReference>